<dbReference type="CDD" id="cd16913">
    <property type="entry name" value="YkuD_like"/>
    <property type="match status" value="1"/>
</dbReference>
<keyword evidence="6 7" id="KW-0961">Cell wall biogenesis/degradation</keyword>
<feature type="chain" id="PRO_5047387914" evidence="8">
    <location>
        <begin position="18"/>
        <end position="190"/>
    </location>
</feature>
<evidence type="ECO:0000256" key="5">
    <source>
        <dbReference type="ARBA" id="ARBA00022984"/>
    </source>
</evidence>
<dbReference type="Pfam" id="PF03734">
    <property type="entry name" value="YkuD"/>
    <property type="match status" value="1"/>
</dbReference>
<dbReference type="EMBL" id="CP060782">
    <property type="protein sequence ID" value="QNP44854.1"/>
    <property type="molecule type" value="Genomic_DNA"/>
</dbReference>
<feature type="signal peptide" evidence="8">
    <location>
        <begin position="1"/>
        <end position="17"/>
    </location>
</feature>
<keyword evidence="11" id="KW-1185">Reference proteome</keyword>
<proteinExistence type="inferred from homology"/>
<keyword evidence="4 7" id="KW-0133">Cell shape</keyword>
<feature type="active site" description="Proton donor/acceptor" evidence="7">
    <location>
        <position position="152"/>
    </location>
</feature>
<dbReference type="PANTHER" id="PTHR30582">
    <property type="entry name" value="L,D-TRANSPEPTIDASE"/>
    <property type="match status" value="1"/>
</dbReference>
<dbReference type="PANTHER" id="PTHR30582:SF2">
    <property type="entry name" value="L,D-TRANSPEPTIDASE YCIB-RELATED"/>
    <property type="match status" value="1"/>
</dbReference>
<evidence type="ECO:0000256" key="7">
    <source>
        <dbReference type="PROSITE-ProRule" id="PRU01373"/>
    </source>
</evidence>
<accession>A0ABX6T4U2</accession>
<dbReference type="InterPro" id="IPR038063">
    <property type="entry name" value="Transpep_catalytic_dom"/>
</dbReference>
<keyword evidence="8" id="KW-0732">Signal</keyword>
<feature type="active site" description="Nucleophile" evidence="7">
    <location>
        <position position="165"/>
    </location>
</feature>
<evidence type="ECO:0000313" key="11">
    <source>
        <dbReference type="Proteomes" id="UP000516105"/>
    </source>
</evidence>
<dbReference type="InterPro" id="IPR005490">
    <property type="entry name" value="LD_TPept_cat_dom"/>
</dbReference>
<comment type="pathway">
    <text evidence="1 7">Cell wall biogenesis; peptidoglycan biosynthesis.</text>
</comment>
<dbReference type="Gene3D" id="2.40.440.10">
    <property type="entry name" value="L,D-transpeptidase catalytic domain-like"/>
    <property type="match status" value="1"/>
</dbReference>
<feature type="domain" description="L,D-TPase catalytic" evidence="9">
    <location>
        <begin position="80"/>
        <end position="189"/>
    </location>
</feature>
<evidence type="ECO:0000256" key="8">
    <source>
        <dbReference type="SAM" id="SignalP"/>
    </source>
</evidence>
<dbReference type="PROSITE" id="PS52029">
    <property type="entry name" value="LD_TPASE"/>
    <property type="match status" value="1"/>
</dbReference>
<comment type="similarity">
    <text evidence="2">Belongs to the YkuD family.</text>
</comment>
<reference evidence="10 11" key="1">
    <citation type="submission" date="2020-08" db="EMBL/GenBank/DDBJ databases">
        <title>Genome sequence of Sphingomonas sediminicola KACC 15039T.</title>
        <authorList>
            <person name="Hyun D.-W."/>
            <person name="Bae J.-W."/>
        </authorList>
    </citation>
    <scope>NUCLEOTIDE SEQUENCE [LARGE SCALE GENOMIC DNA]</scope>
    <source>
        <strain evidence="10 11">KACC 15039</strain>
    </source>
</reference>
<name>A0ABX6T4U2_9SPHN</name>
<evidence type="ECO:0000256" key="1">
    <source>
        <dbReference type="ARBA" id="ARBA00004752"/>
    </source>
</evidence>
<evidence type="ECO:0000256" key="3">
    <source>
        <dbReference type="ARBA" id="ARBA00022679"/>
    </source>
</evidence>
<dbReference type="Proteomes" id="UP000516105">
    <property type="component" value="Chromosome"/>
</dbReference>
<keyword evidence="3" id="KW-0808">Transferase</keyword>
<dbReference type="InterPro" id="IPR050979">
    <property type="entry name" value="LD-transpeptidase"/>
</dbReference>
<dbReference type="RefSeq" id="WP_187707812.1">
    <property type="nucleotide sequence ID" value="NZ_CP060782.1"/>
</dbReference>
<organism evidence="10 11">
    <name type="scientific">Sphingomonas sediminicola</name>
    <dbReference type="NCBI Taxonomy" id="386874"/>
    <lineage>
        <taxon>Bacteria</taxon>
        <taxon>Pseudomonadati</taxon>
        <taxon>Pseudomonadota</taxon>
        <taxon>Alphaproteobacteria</taxon>
        <taxon>Sphingomonadales</taxon>
        <taxon>Sphingomonadaceae</taxon>
        <taxon>Sphingomonas</taxon>
    </lineage>
</organism>
<evidence type="ECO:0000256" key="4">
    <source>
        <dbReference type="ARBA" id="ARBA00022960"/>
    </source>
</evidence>
<evidence type="ECO:0000256" key="6">
    <source>
        <dbReference type="ARBA" id="ARBA00023316"/>
    </source>
</evidence>
<evidence type="ECO:0000259" key="9">
    <source>
        <dbReference type="PROSITE" id="PS52029"/>
    </source>
</evidence>
<dbReference type="NCBIfam" id="NF004785">
    <property type="entry name" value="PRK06132.1-2"/>
    <property type="match status" value="1"/>
</dbReference>
<keyword evidence="5 7" id="KW-0573">Peptidoglycan synthesis</keyword>
<sequence>MHKLLKGLAIVSAIALAGCETAPIAPAPKVAQPVGQAMPYKWTVGNAEKAHKAMIATFSRAGLAPGQFVWAETLPAEGDPKIIIDLLTQTAYAYKGDVLVGAASVSSARTGMVTPLGYWKVLEKRKQYRSKKYNNASMPFMQRIDEYGIALHGGVNPGYPASHGCVRMPMVFAEKLFGLTKLGTEVVIEG</sequence>
<evidence type="ECO:0000313" key="10">
    <source>
        <dbReference type="EMBL" id="QNP44854.1"/>
    </source>
</evidence>
<evidence type="ECO:0000256" key="2">
    <source>
        <dbReference type="ARBA" id="ARBA00005992"/>
    </source>
</evidence>
<dbReference type="SUPFAM" id="SSF141523">
    <property type="entry name" value="L,D-transpeptidase catalytic domain-like"/>
    <property type="match status" value="1"/>
</dbReference>
<dbReference type="PROSITE" id="PS51257">
    <property type="entry name" value="PROKAR_LIPOPROTEIN"/>
    <property type="match status" value="1"/>
</dbReference>
<gene>
    <name evidence="10" type="ORF">H9L14_08795</name>
</gene>
<protein>
    <submittedName>
        <fullName evidence="10">L,D-transpeptidase family protein</fullName>
    </submittedName>
</protein>